<evidence type="ECO:0008006" key="10">
    <source>
        <dbReference type="Google" id="ProtNLM"/>
    </source>
</evidence>
<feature type="domain" description="SLC26A/SulP transporter" evidence="6">
    <location>
        <begin position="100"/>
        <end position="487"/>
    </location>
</feature>
<feature type="transmembrane region" description="Helical" evidence="5">
    <location>
        <begin position="97"/>
        <end position="117"/>
    </location>
</feature>
<dbReference type="OrthoDB" id="288203at2759"/>
<keyword evidence="9" id="KW-1185">Reference proteome</keyword>
<evidence type="ECO:0000256" key="3">
    <source>
        <dbReference type="ARBA" id="ARBA00022989"/>
    </source>
</evidence>
<evidence type="ECO:0000313" key="9">
    <source>
        <dbReference type="Proteomes" id="UP000494040"/>
    </source>
</evidence>
<dbReference type="Gene3D" id="3.30.750.24">
    <property type="entry name" value="STAS domain"/>
    <property type="match status" value="1"/>
</dbReference>
<dbReference type="OMA" id="RLRLGCW"/>
<dbReference type="EnsemblMetazoa" id="XM_014403732.2">
    <property type="protein sequence ID" value="XP_014259218.1"/>
    <property type="gene ID" value="LOC106672362"/>
</dbReference>
<feature type="transmembrane region" description="Helical" evidence="5">
    <location>
        <begin position="129"/>
        <end position="147"/>
    </location>
</feature>
<dbReference type="AlphaFoldDB" id="A0A8I6S9B6"/>
<dbReference type="Pfam" id="PF01740">
    <property type="entry name" value="STAS"/>
    <property type="match status" value="1"/>
</dbReference>
<feature type="transmembrane region" description="Helical" evidence="5">
    <location>
        <begin position="292"/>
        <end position="313"/>
    </location>
</feature>
<feature type="domain" description="STAS" evidence="7">
    <location>
        <begin position="538"/>
        <end position="624"/>
    </location>
</feature>
<evidence type="ECO:0000256" key="5">
    <source>
        <dbReference type="SAM" id="Phobius"/>
    </source>
</evidence>
<evidence type="ECO:0000256" key="2">
    <source>
        <dbReference type="ARBA" id="ARBA00022692"/>
    </source>
</evidence>
<organism evidence="8 9">
    <name type="scientific">Cimex lectularius</name>
    <name type="common">Bed bug</name>
    <name type="synonym">Acanthia lectularia</name>
    <dbReference type="NCBI Taxonomy" id="79782"/>
    <lineage>
        <taxon>Eukaryota</taxon>
        <taxon>Metazoa</taxon>
        <taxon>Ecdysozoa</taxon>
        <taxon>Arthropoda</taxon>
        <taxon>Hexapoda</taxon>
        <taxon>Insecta</taxon>
        <taxon>Pterygota</taxon>
        <taxon>Neoptera</taxon>
        <taxon>Paraneoptera</taxon>
        <taxon>Hemiptera</taxon>
        <taxon>Heteroptera</taxon>
        <taxon>Panheteroptera</taxon>
        <taxon>Cimicomorpha</taxon>
        <taxon>Cimicidae</taxon>
        <taxon>Cimex</taxon>
    </lineage>
</organism>
<reference evidence="8" key="1">
    <citation type="submission" date="2022-01" db="UniProtKB">
        <authorList>
            <consortium name="EnsemblMetazoa"/>
        </authorList>
    </citation>
    <scope>IDENTIFICATION</scope>
</reference>
<dbReference type="PROSITE" id="PS01130">
    <property type="entry name" value="SLC26A"/>
    <property type="match status" value="1"/>
</dbReference>
<feature type="transmembrane region" description="Helical" evidence="5">
    <location>
        <begin position="168"/>
        <end position="195"/>
    </location>
</feature>
<dbReference type="GO" id="GO:0016020">
    <property type="term" value="C:membrane"/>
    <property type="evidence" value="ECO:0007669"/>
    <property type="project" value="UniProtKB-SubCell"/>
</dbReference>
<dbReference type="SUPFAM" id="SSF52091">
    <property type="entry name" value="SpoIIaa-like"/>
    <property type="match status" value="1"/>
</dbReference>
<sequence length="650" mass="70894">MSWNQKVEKDAEKSKQSIKLTGFTRFTDSNDNGHVNLGFIPDNMCETEKADDKLRTGPNFNVWTGVNIVSRRTFFSKKVLYKRLPFISYIKNYNSQIAISDLLAGVTVGLTVIPQAIAYANVAGLSPQYGLYSSFVGCFVYALFGSVKDSPIGPTAIMAILTRENLHGFGPSGAILLCFLTGIIQIVMGVVQIGFLVDFISGPVSVGFTSAAAIIIATTQIKDLLGLTYTASNFLDVWDQLAGHINQTKKWDAVMGFLCMIVLLLLRKMKDISVGPEDDTLRTVRQKTLSHVIWFISTARNILVVVFSALIAYCFHIHGSAPFVLIGNVKEGLPMIRTPPFELHANDKTYTFLELCSTLSSAIVVLPLLSLLEDISLAKVFSDGKPIDATQELLALGLCNVASSFVGSMPVSGALSRGAVNNASGVRTTLGGIYTGIIVLLSLQFFTPYFYYIPKASLAAVIIAAVVFMVEFHVVKPIWRTKKTDLIPAGATFISCLLLRLELGIVIGISINVLFLLYASARPSVHVEKHPKTNEVGCEYLVITPDRSLTFPSVEYVRNMISKAGAKQGASSIPVVIDARHVQGADFTAAKGVKSLIDDFVKRNQPLLFYNLKPSVVSVFQAVQPVSFQHCSTEQELKAALKSYCKTNII</sequence>
<dbReference type="InterPro" id="IPR011547">
    <property type="entry name" value="SLC26A/SulP_dom"/>
</dbReference>
<dbReference type="Pfam" id="PF00916">
    <property type="entry name" value="Sulfate_transp"/>
    <property type="match status" value="1"/>
</dbReference>
<dbReference type="RefSeq" id="XP_024084157.1">
    <property type="nucleotide sequence ID" value="XM_024228389.1"/>
</dbReference>
<dbReference type="InterPro" id="IPR001902">
    <property type="entry name" value="SLC26A/SulP_fam"/>
</dbReference>
<feature type="transmembrane region" description="Helical" evidence="5">
    <location>
        <begin position="350"/>
        <end position="372"/>
    </location>
</feature>
<protein>
    <recommendedName>
        <fullName evidence="10">Sodium-independent sulfate anion transporter</fullName>
    </recommendedName>
</protein>
<dbReference type="RefSeq" id="XP_014259218.1">
    <property type="nucleotide sequence ID" value="XM_014403732.2"/>
</dbReference>
<dbReference type="InterPro" id="IPR018045">
    <property type="entry name" value="S04_transporter_CS"/>
</dbReference>
<dbReference type="Proteomes" id="UP000494040">
    <property type="component" value="Unassembled WGS sequence"/>
</dbReference>
<dbReference type="PANTHER" id="PTHR11814">
    <property type="entry name" value="SULFATE TRANSPORTER"/>
    <property type="match status" value="1"/>
</dbReference>
<dbReference type="GO" id="GO:0008271">
    <property type="term" value="F:secondary active sulfate transmembrane transporter activity"/>
    <property type="evidence" value="ECO:0007669"/>
    <property type="project" value="InterPro"/>
</dbReference>
<evidence type="ECO:0000256" key="1">
    <source>
        <dbReference type="ARBA" id="ARBA00004141"/>
    </source>
</evidence>
<dbReference type="KEGG" id="clec:106672362"/>
<feature type="transmembrane region" description="Helical" evidence="5">
    <location>
        <begin position="458"/>
        <end position="479"/>
    </location>
</feature>
<dbReference type="EnsemblMetazoa" id="XM_024228389.1">
    <property type="protein sequence ID" value="XP_024084157.1"/>
    <property type="gene ID" value="LOC106672362"/>
</dbReference>
<evidence type="ECO:0000256" key="4">
    <source>
        <dbReference type="ARBA" id="ARBA00023136"/>
    </source>
</evidence>
<feature type="transmembrane region" description="Helical" evidence="5">
    <location>
        <begin position="431"/>
        <end position="451"/>
    </location>
</feature>
<dbReference type="RefSeq" id="XP_014259217.1">
    <property type="nucleotide sequence ID" value="XM_014403731.2"/>
</dbReference>
<keyword evidence="3 5" id="KW-1133">Transmembrane helix</keyword>
<name>A0A8I6S9B6_CIMLE</name>
<accession>A0A8I6S9B6</accession>
<dbReference type="InterPro" id="IPR002645">
    <property type="entry name" value="STAS_dom"/>
</dbReference>
<dbReference type="GeneID" id="106672362"/>
<dbReference type="RefSeq" id="XP_014259216.1">
    <property type="nucleotide sequence ID" value="XM_014403730.2"/>
</dbReference>
<evidence type="ECO:0000259" key="6">
    <source>
        <dbReference type="Pfam" id="PF00916"/>
    </source>
</evidence>
<dbReference type="EnsemblMetazoa" id="XM_014403730.2">
    <property type="protein sequence ID" value="XP_014259216.1"/>
    <property type="gene ID" value="LOC106672362"/>
</dbReference>
<dbReference type="InterPro" id="IPR036513">
    <property type="entry name" value="STAS_dom_sf"/>
</dbReference>
<evidence type="ECO:0000259" key="7">
    <source>
        <dbReference type="Pfam" id="PF01740"/>
    </source>
</evidence>
<dbReference type="EnsemblMetazoa" id="XM_014403731.2">
    <property type="protein sequence ID" value="XP_014259217.1"/>
    <property type="gene ID" value="LOC106672362"/>
</dbReference>
<feature type="transmembrane region" description="Helical" evidence="5">
    <location>
        <begin position="491"/>
        <end position="519"/>
    </location>
</feature>
<comment type="subcellular location">
    <subcellularLocation>
        <location evidence="1">Membrane</location>
        <topology evidence="1">Multi-pass membrane protein</topology>
    </subcellularLocation>
</comment>
<evidence type="ECO:0000313" key="8">
    <source>
        <dbReference type="EnsemblMetazoa" id="XP_014259216.1"/>
    </source>
</evidence>
<dbReference type="CDD" id="cd07042">
    <property type="entry name" value="STAS_SulP_like_sulfate_transporter"/>
    <property type="match status" value="1"/>
</dbReference>
<proteinExistence type="predicted"/>
<keyword evidence="4 5" id="KW-0472">Membrane</keyword>
<keyword evidence="2 5" id="KW-0812">Transmembrane</keyword>